<dbReference type="InterPro" id="IPR019223">
    <property type="entry name" value="DUF2147"/>
</dbReference>
<proteinExistence type="predicted"/>
<feature type="domain" description="DUF2147" evidence="2">
    <location>
        <begin position="27"/>
        <end position="147"/>
    </location>
</feature>
<evidence type="ECO:0000259" key="2">
    <source>
        <dbReference type="Pfam" id="PF09917"/>
    </source>
</evidence>
<dbReference type="Pfam" id="PF09917">
    <property type="entry name" value="DUF2147"/>
    <property type="match status" value="1"/>
</dbReference>
<evidence type="ECO:0000313" key="3">
    <source>
        <dbReference type="EMBL" id="EET82528.1"/>
    </source>
</evidence>
<dbReference type="Proteomes" id="UP000018419">
    <property type="component" value="Unassembled WGS sequence"/>
</dbReference>
<evidence type="ECO:0000313" key="4">
    <source>
        <dbReference type="Proteomes" id="UP000018419"/>
    </source>
</evidence>
<reference evidence="3 4" key="1">
    <citation type="submission" date="2009-07" db="EMBL/GenBank/DDBJ databases">
        <authorList>
            <person name="Madupu R."/>
            <person name="Durkin A.S."/>
            <person name="Torralba M."/>
            <person name="Methe B."/>
            <person name="Sutton G.G."/>
            <person name="Strausberg R.L."/>
            <person name="Nelson K.E."/>
        </authorList>
    </citation>
    <scope>NUCLEOTIDE SEQUENCE [LARGE SCALE GENOMIC DNA]</scope>
    <source>
        <strain evidence="3 4">SK82</strain>
    </source>
</reference>
<gene>
    <name evidence="3" type="ORF">ACIRA0001_3246</name>
</gene>
<feature type="chain" id="PRO_5046497216" description="DUF2147 domain-containing protein" evidence="1">
    <location>
        <begin position="23"/>
        <end position="149"/>
    </location>
</feature>
<protein>
    <recommendedName>
        <fullName evidence="2">DUF2147 domain-containing protein</fullName>
    </recommendedName>
</protein>
<dbReference type="Gene3D" id="2.40.128.520">
    <property type="match status" value="1"/>
</dbReference>
<sequence length="149" mass="16256">MMQKIKFASAIIFSALSSAAFAQDISGTWKNIDDKTGSSKALIEIRQEANGSFTGRIIKVTPRPGYTPKETCVNCPAPYTNKPILGMDVLTGLKHTEGENYTGGRIIDPLSGKIYSMKAKLSSNGKRLQLRGYVGVSALGRNQTWIRQD</sequence>
<dbReference type="EMBL" id="ACVR01000036">
    <property type="protein sequence ID" value="EET82528.1"/>
    <property type="molecule type" value="Genomic_DNA"/>
</dbReference>
<comment type="caution">
    <text evidence="3">The sequence shown here is derived from an EMBL/GenBank/DDBJ whole genome shotgun (WGS) entry which is preliminary data.</text>
</comment>
<dbReference type="PANTHER" id="PTHR36919">
    <property type="entry name" value="BLR1215 PROTEIN"/>
    <property type="match status" value="1"/>
</dbReference>
<dbReference type="PANTHER" id="PTHR36919:SF3">
    <property type="entry name" value="BLL5882 PROTEIN"/>
    <property type="match status" value="1"/>
</dbReference>
<keyword evidence="4" id="KW-1185">Reference proteome</keyword>
<evidence type="ECO:0000256" key="1">
    <source>
        <dbReference type="SAM" id="SignalP"/>
    </source>
</evidence>
<name>A0ABP2GLB8_ACIRA</name>
<keyword evidence="1" id="KW-0732">Signal</keyword>
<feature type="signal peptide" evidence="1">
    <location>
        <begin position="1"/>
        <end position="22"/>
    </location>
</feature>
<organism evidence="3 4">
    <name type="scientific">Acinetobacter radioresistens SK82</name>
    <dbReference type="NCBI Taxonomy" id="596318"/>
    <lineage>
        <taxon>Bacteria</taxon>
        <taxon>Pseudomonadati</taxon>
        <taxon>Pseudomonadota</taxon>
        <taxon>Gammaproteobacteria</taxon>
        <taxon>Moraxellales</taxon>
        <taxon>Moraxellaceae</taxon>
        <taxon>Acinetobacter</taxon>
    </lineage>
</organism>
<accession>A0ABP2GLB8</accession>